<dbReference type="PANTHER" id="PTHR13393:SF0">
    <property type="entry name" value="RNA N6-ADENOSINE-METHYLTRANSFERASE METTL16"/>
    <property type="match status" value="1"/>
</dbReference>
<dbReference type="PIRSF" id="PIRSF029038">
    <property type="entry name" value="Mtase_YbiN_prd"/>
    <property type="match status" value="1"/>
</dbReference>
<name>A0A1V9DQP3_9GAMM</name>
<keyword evidence="4 6" id="KW-0808">Transferase</keyword>
<reference evidence="7 8" key="1">
    <citation type="submission" date="2017-02" db="EMBL/GenBank/DDBJ databases">
        <title>Whole genome shotgun sequence of Pantoea agglomerans strain AS1 isolated from a cycad, Zamia floridana in Central Florida, USA.</title>
        <authorList>
            <person name="Lata P."/>
            <person name="Govindarajan S."/>
            <person name="Qi F."/>
            <person name="Li J.-L."/>
            <person name="Maurya S.K."/>
            <person name="Sahoo M.K."/>
        </authorList>
    </citation>
    <scope>NUCLEOTIDE SEQUENCE [LARGE SCALE GENOMIC DNA]</scope>
    <source>
        <strain evidence="7 8">AS1</strain>
    </source>
</reference>
<comment type="subcellular location">
    <subcellularLocation>
        <location evidence="6">Cytoplasm</location>
    </subcellularLocation>
</comment>
<keyword evidence="8" id="KW-1185">Reference proteome</keyword>
<evidence type="ECO:0000256" key="4">
    <source>
        <dbReference type="ARBA" id="ARBA00022679"/>
    </source>
</evidence>
<dbReference type="PANTHER" id="PTHR13393">
    <property type="entry name" value="SAM-DEPENDENT METHYLTRANSFERASE"/>
    <property type="match status" value="1"/>
</dbReference>
<dbReference type="Proteomes" id="UP000192769">
    <property type="component" value="Unassembled WGS sequence"/>
</dbReference>
<comment type="caution">
    <text evidence="7">The sequence shown here is derived from an EMBL/GenBank/DDBJ whole genome shotgun (WGS) entry which is preliminary data.</text>
</comment>
<dbReference type="NCBIfam" id="NF008725">
    <property type="entry name" value="PRK11727.1"/>
    <property type="match status" value="1"/>
</dbReference>
<dbReference type="SUPFAM" id="SSF53335">
    <property type="entry name" value="S-adenosyl-L-methionine-dependent methyltransferases"/>
    <property type="match status" value="1"/>
</dbReference>
<dbReference type="InterPro" id="IPR010286">
    <property type="entry name" value="METTL16/RlmF"/>
</dbReference>
<keyword evidence="3 6" id="KW-0489">Methyltransferase</keyword>
<dbReference type="AlphaFoldDB" id="A0A1V9DQP3"/>
<evidence type="ECO:0000313" key="7">
    <source>
        <dbReference type="EMBL" id="OQP36035.1"/>
    </source>
</evidence>
<evidence type="ECO:0000256" key="5">
    <source>
        <dbReference type="ARBA" id="ARBA00022691"/>
    </source>
</evidence>
<comment type="function">
    <text evidence="6">Specifically methylates the adenine in position 1618 of 23S rRNA.</text>
</comment>
<sequence length="306" mass="33489">MNKPASNLFHARNRHQGEYDFAALTAAHPPLAPKVRPNGYGAQSIDFADAEAVMLLNQALLKLFYGLEWQLAPGALCPPVPGRADYLHYLADLLALDNRGAIPMADILDIGCGANCIYPLIGHAEYGWRFTSTDIDEAALKAANRIVAANPGLQRSIRLRRQKNPDAVLAGVISKNEFFHAVICNPPFHASAAEAAAGSQRKVRNLKLESATPLNFGGQHNELWCEGGEKAFVGKMIAESATLARQCVWFTSLVSRREHLPLLEKQLQALDAAEVRVVNMAQGQKQSRFLAWSFMPAATRAQRLAK</sequence>
<dbReference type="CDD" id="cd02440">
    <property type="entry name" value="AdoMet_MTases"/>
    <property type="match status" value="1"/>
</dbReference>
<dbReference type="GO" id="GO:0070475">
    <property type="term" value="P:rRNA base methylation"/>
    <property type="evidence" value="ECO:0007669"/>
    <property type="project" value="TreeGrafter"/>
</dbReference>
<evidence type="ECO:0000313" key="8">
    <source>
        <dbReference type="Proteomes" id="UP000192769"/>
    </source>
</evidence>
<comment type="similarity">
    <text evidence="6">Belongs to the methyltransferase superfamily. METTL16/RlmF family.</text>
</comment>
<dbReference type="InterPro" id="IPR029063">
    <property type="entry name" value="SAM-dependent_MTases_sf"/>
</dbReference>
<accession>A0A1V9DQP3</accession>
<evidence type="ECO:0000256" key="6">
    <source>
        <dbReference type="HAMAP-Rule" id="MF_01848"/>
    </source>
</evidence>
<keyword evidence="2 6" id="KW-0698">rRNA processing</keyword>
<dbReference type="EC" id="2.1.1.181" evidence="6"/>
<dbReference type="EMBL" id="MWUE01000004">
    <property type="protein sequence ID" value="OQP36035.1"/>
    <property type="molecule type" value="Genomic_DNA"/>
</dbReference>
<dbReference type="GO" id="GO:0005737">
    <property type="term" value="C:cytoplasm"/>
    <property type="evidence" value="ECO:0007669"/>
    <property type="project" value="UniProtKB-SubCell"/>
</dbReference>
<keyword evidence="5 6" id="KW-0949">S-adenosyl-L-methionine</keyword>
<dbReference type="GO" id="GO:0052907">
    <property type="term" value="F:23S rRNA (adenine(1618)-N(6))-methyltransferase activity"/>
    <property type="evidence" value="ECO:0007669"/>
    <property type="project" value="UniProtKB-EC"/>
</dbReference>
<dbReference type="Pfam" id="PF05971">
    <property type="entry name" value="Methyltransf_10"/>
    <property type="match status" value="1"/>
</dbReference>
<dbReference type="InterPro" id="IPR016909">
    <property type="entry name" value="rRNA_lsu_MeTfrase_F"/>
</dbReference>
<proteinExistence type="inferred from homology"/>
<dbReference type="HAMAP" id="MF_01848">
    <property type="entry name" value="23SrRNA_methyltr_F"/>
    <property type="match status" value="1"/>
</dbReference>
<evidence type="ECO:0000256" key="3">
    <source>
        <dbReference type="ARBA" id="ARBA00022603"/>
    </source>
</evidence>
<organism evidence="7 8">
    <name type="scientific">Pantoea latae</name>
    <dbReference type="NCBI Taxonomy" id="1964541"/>
    <lineage>
        <taxon>Bacteria</taxon>
        <taxon>Pseudomonadati</taxon>
        <taxon>Pseudomonadota</taxon>
        <taxon>Gammaproteobacteria</taxon>
        <taxon>Enterobacterales</taxon>
        <taxon>Erwiniaceae</taxon>
        <taxon>Pantoea</taxon>
    </lineage>
</organism>
<dbReference type="OrthoDB" id="1115728at2"/>
<protein>
    <recommendedName>
        <fullName evidence="6">Ribosomal RNA large subunit methyltransferase F</fullName>
        <ecNumber evidence="6">2.1.1.181</ecNumber>
    </recommendedName>
    <alternativeName>
        <fullName evidence="6">23S rRNA mA1618 methyltransferase</fullName>
    </alternativeName>
    <alternativeName>
        <fullName evidence="6">rRNA adenine N-6-methyltransferase</fullName>
    </alternativeName>
</protein>
<dbReference type="Gene3D" id="3.40.50.150">
    <property type="entry name" value="Vaccinia Virus protein VP39"/>
    <property type="match status" value="1"/>
</dbReference>
<gene>
    <name evidence="6" type="primary">rlmF</name>
    <name evidence="7" type="ORF">B2J69_02535</name>
</gene>
<keyword evidence="1 6" id="KW-0963">Cytoplasm</keyword>
<comment type="catalytic activity">
    <reaction evidence="6">
        <text>adenosine(1618) in 23S rRNA + S-adenosyl-L-methionine = N(6)-methyladenosine(1618) in 23S rRNA + S-adenosyl-L-homocysteine + H(+)</text>
        <dbReference type="Rhea" id="RHEA:16497"/>
        <dbReference type="Rhea" id="RHEA-COMP:10229"/>
        <dbReference type="Rhea" id="RHEA-COMP:10231"/>
        <dbReference type="ChEBI" id="CHEBI:15378"/>
        <dbReference type="ChEBI" id="CHEBI:57856"/>
        <dbReference type="ChEBI" id="CHEBI:59789"/>
        <dbReference type="ChEBI" id="CHEBI:74411"/>
        <dbReference type="ChEBI" id="CHEBI:74449"/>
        <dbReference type="EC" id="2.1.1.181"/>
    </reaction>
</comment>
<evidence type="ECO:0000256" key="2">
    <source>
        <dbReference type="ARBA" id="ARBA00022552"/>
    </source>
</evidence>
<evidence type="ECO:0000256" key="1">
    <source>
        <dbReference type="ARBA" id="ARBA00022490"/>
    </source>
</evidence>
<dbReference type="RefSeq" id="WP_081136369.1">
    <property type="nucleotide sequence ID" value="NZ_MWUE01000004.1"/>
</dbReference>